<evidence type="ECO:0000313" key="2">
    <source>
        <dbReference type="EMBL" id="VUC20080.1"/>
    </source>
</evidence>
<proteinExistence type="predicted"/>
<dbReference type="InterPro" id="IPR010730">
    <property type="entry name" value="HET"/>
</dbReference>
<keyword evidence="3" id="KW-1185">Reference proteome</keyword>
<feature type="domain" description="Heterokaryon incompatibility" evidence="1">
    <location>
        <begin position="216"/>
        <end position="372"/>
    </location>
</feature>
<organism evidence="2 3">
    <name type="scientific">Bionectria ochroleuca</name>
    <name type="common">Gliocladium roseum</name>
    <dbReference type="NCBI Taxonomy" id="29856"/>
    <lineage>
        <taxon>Eukaryota</taxon>
        <taxon>Fungi</taxon>
        <taxon>Dikarya</taxon>
        <taxon>Ascomycota</taxon>
        <taxon>Pezizomycotina</taxon>
        <taxon>Sordariomycetes</taxon>
        <taxon>Hypocreomycetidae</taxon>
        <taxon>Hypocreales</taxon>
        <taxon>Bionectriaceae</taxon>
        <taxon>Clonostachys</taxon>
    </lineage>
</organism>
<dbReference type="EMBL" id="CABFNS010000064">
    <property type="protein sequence ID" value="VUC20080.1"/>
    <property type="molecule type" value="Genomic_DNA"/>
</dbReference>
<dbReference type="PANTHER" id="PTHR33112">
    <property type="entry name" value="DOMAIN PROTEIN, PUTATIVE-RELATED"/>
    <property type="match status" value="1"/>
</dbReference>
<accession>A0ABY6TNA2</accession>
<sequence>MEGIDGVLCETCRRSFQGENDIESRDRLPHFPHRSGLTFNIYHHTTFQAFQESVSFGCFVCIWIWEHLESSIPHTDHAGASRLKEDFRIYCRMWGVENADFYVKCNWVDPSKFHISIAQKSQYTGVWHHLETQPWSKISGKVGSTQELQLIEKWASFCEANHQHCRPAGHKFFPTRILDVGATDSESGNIRLQHRNDITTESLIPLQGHSRQYPPYWTLSHRWGNQDILKLCVGTEDKFRQGIPLSSLSPTFRDAILLVRRLGHRYIWIDSLCIIQDSRADWQKEASAMADIYSHSYCNISAIGASHSPSTTGLFDPPQLSPRLLQPHAVSIPLKDRNSGMIDGPWLVWNDAIWESDIENSPLSSRGWVVQERFLSPRIIHFTPNQIYWECLESIRCSSDPEGKLLSLGTKERRCLETTNYKSSRLELAQAAPAPSRPGEHPQYLHHRHWGAMVSIYIGCHLTEESDRFIAMSGIAKAFRQVKGDTYLAGLWKRTLHTDLSWETSACRGTQTRRNRAYAPSWSWVSIVGDHVGLNIPRNKFSNLPVSLVRLVGERIVPDPPEGDSTGLLQSAELDIECMIYHYRWTGSSKTVSVYSDKDLTHQYTEISHGSGDFKLDTSDLVRKFEDAENIEGVCIPVFGVYEGYGGGHNKFLVLEPHAKNVYKRIGIFRVGGIGRWIDSWSGQGSTITLV</sequence>
<evidence type="ECO:0000259" key="1">
    <source>
        <dbReference type="Pfam" id="PF06985"/>
    </source>
</evidence>
<name>A0ABY6TNA2_BIOOC</name>
<dbReference type="PANTHER" id="PTHR33112:SF10">
    <property type="entry name" value="TOL"/>
    <property type="match status" value="1"/>
</dbReference>
<protein>
    <recommendedName>
        <fullName evidence="1">Heterokaryon incompatibility domain-containing protein</fullName>
    </recommendedName>
</protein>
<dbReference type="Proteomes" id="UP000766486">
    <property type="component" value="Unassembled WGS sequence"/>
</dbReference>
<gene>
    <name evidence="2" type="ORF">CLO192961_LOCUS11862</name>
</gene>
<comment type="caution">
    <text evidence="2">The sequence shown here is derived from an EMBL/GenBank/DDBJ whole genome shotgun (WGS) entry which is preliminary data.</text>
</comment>
<reference evidence="2 3" key="1">
    <citation type="submission" date="2019-06" db="EMBL/GenBank/DDBJ databases">
        <authorList>
            <person name="Broberg M."/>
        </authorList>
    </citation>
    <scope>NUCLEOTIDE SEQUENCE [LARGE SCALE GENOMIC DNA]</scope>
</reference>
<evidence type="ECO:0000313" key="3">
    <source>
        <dbReference type="Proteomes" id="UP000766486"/>
    </source>
</evidence>
<dbReference type="Pfam" id="PF06985">
    <property type="entry name" value="HET"/>
    <property type="match status" value="1"/>
</dbReference>